<sequence>MVKVYAHLRYLCYTLDRALGRTR</sequence>
<reference evidence="1" key="2">
    <citation type="journal article" date="2015" name="Fish Shellfish Immunol.">
        <title>Early steps in the European eel (Anguilla anguilla)-Vibrio vulnificus interaction in the gills: Role of the RtxA13 toxin.</title>
        <authorList>
            <person name="Callol A."/>
            <person name="Pajuelo D."/>
            <person name="Ebbesson L."/>
            <person name="Teles M."/>
            <person name="MacKenzie S."/>
            <person name="Amaro C."/>
        </authorList>
    </citation>
    <scope>NUCLEOTIDE SEQUENCE</scope>
</reference>
<reference evidence="1" key="1">
    <citation type="submission" date="2014-11" db="EMBL/GenBank/DDBJ databases">
        <authorList>
            <person name="Amaro Gonzalez C."/>
        </authorList>
    </citation>
    <scope>NUCLEOTIDE SEQUENCE</scope>
</reference>
<proteinExistence type="predicted"/>
<protein>
    <submittedName>
        <fullName evidence="1">Uncharacterized protein</fullName>
    </submittedName>
</protein>
<organism evidence="1">
    <name type="scientific">Anguilla anguilla</name>
    <name type="common">European freshwater eel</name>
    <name type="synonym">Muraena anguilla</name>
    <dbReference type="NCBI Taxonomy" id="7936"/>
    <lineage>
        <taxon>Eukaryota</taxon>
        <taxon>Metazoa</taxon>
        <taxon>Chordata</taxon>
        <taxon>Craniata</taxon>
        <taxon>Vertebrata</taxon>
        <taxon>Euteleostomi</taxon>
        <taxon>Actinopterygii</taxon>
        <taxon>Neopterygii</taxon>
        <taxon>Teleostei</taxon>
        <taxon>Anguilliformes</taxon>
        <taxon>Anguillidae</taxon>
        <taxon>Anguilla</taxon>
    </lineage>
</organism>
<dbReference type="EMBL" id="GBXM01051547">
    <property type="protein sequence ID" value="JAH57030.1"/>
    <property type="molecule type" value="Transcribed_RNA"/>
</dbReference>
<accession>A0A0E9TVT8</accession>
<name>A0A0E9TVT8_ANGAN</name>
<dbReference type="AlphaFoldDB" id="A0A0E9TVT8"/>
<evidence type="ECO:0000313" key="1">
    <source>
        <dbReference type="EMBL" id="JAH57030.1"/>
    </source>
</evidence>